<dbReference type="GO" id="GO:0005829">
    <property type="term" value="C:cytosol"/>
    <property type="evidence" value="ECO:0007669"/>
    <property type="project" value="TreeGrafter"/>
</dbReference>
<organism evidence="4 5">
    <name type="scientific">Rariglobus hedericola</name>
    <dbReference type="NCBI Taxonomy" id="2597822"/>
    <lineage>
        <taxon>Bacteria</taxon>
        <taxon>Pseudomonadati</taxon>
        <taxon>Verrucomicrobiota</taxon>
        <taxon>Opitutia</taxon>
        <taxon>Opitutales</taxon>
        <taxon>Opitutaceae</taxon>
        <taxon>Rariglobus</taxon>
    </lineage>
</organism>
<dbReference type="CDD" id="cd12167">
    <property type="entry name" value="2-Hacid_dh_8"/>
    <property type="match status" value="1"/>
</dbReference>
<dbReference type="InterPro" id="IPR029753">
    <property type="entry name" value="D-isomer_DH_CS"/>
</dbReference>
<dbReference type="InterPro" id="IPR036291">
    <property type="entry name" value="NAD(P)-bd_dom_sf"/>
</dbReference>
<dbReference type="GO" id="GO:0016618">
    <property type="term" value="F:hydroxypyruvate reductase [NAD(P)H] activity"/>
    <property type="evidence" value="ECO:0007669"/>
    <property type="project" value="TreeGrafter"/>
</dbReference>
<dbReference type="SUPFAM" id="SSF51735">
    <property type="entry name" value="NAD(P)-binding Rossmann-fold domains"/>
    <property type="match status" value="1"/>
</dbReference>
<dbReference type="PANTHER" id="PTHR10996">
    <property type="entry name" value="2-HYDROXYACID DEHYDROGENASE-RELATED"/>
    <property type="match status" value="1"/>
</dbReference>
<dbReference type="GO" id="GO:0051287">
    <property type="term" value="F:NAD binding"/>
    <property type="evidence" value="ECO:0007669"/>
    <property type="project" value="InterPro"/>
</dbReference>
<dbReference type="AlphaFoldDB" id="A0A556QRR1"/>
<gene>
    <name evidence="4" type="ORF">FPL22_08475</name>
</gene>
<evidence type="ECO:0000256" key="1">
    <source>
        <dbReference type="ARBA" id="ARBA00023002"/>
    </source>
</evidence>
<evidence type="ECO:0000313" key="4">
    <source>
        <dbReference type="EMBL" id="TSJ79309.1"/>
    </source>
</evidence>
<dbReference type="PANTHER" id="PTHR10996:SF178">
    <property type="entry name" value="2-HYDROXYACID DEHYDROGENASE YGL185C-RELATED"/>
    <property type="match status" value="1"/>
</dbReference>
<feature type="domain" description="D-isomer specific 2-hydroxyacid dehydrogenase NAD-binding" evidence="3">
    <location>
        <begin position="134"/>
        <end position="311"/>
    </location>
</feature>
<dbReference type="Proteomes" id="UP000315648">
    <property type="component" value="Unassembled WGS sequence"/>
</dbReference>
<dbReference type="EMBL" id="VMBG01000001">
    <property type="protein sequence ID" value="TSJ79309.1"/>
    <property type="molecule type" value="Genomic_DNA"/>
</dbReference>
<keyword evidence="1" id="KW-0560">Oxidoreductase</keyword>
<keyword evidence="5" id="KW-1185">Reference proteome</keyword>
<dbReference type="InterPro" id="IPR006140">
    <property type="entry name" value="D-isomer_DH_NAD-bd"/>
</dbReference>
<keyword evidence="2" id="KW-0520">NAD</keyword>
<reference evidence="4 5" key="1">
    <citation type="submission" date="2019-07" db="EMBL/GenBank/DDBJ databases">
        <title>Description of 53C-WASEF.</title>
        <authorList>
            <person name="Pitt A."/>
            <person name="Hahn M.W."/>
        </authorList>
    </citation>
    <scope>NUCLEOTIDE SEQUENCE [LARGE SCALE GENOMIC DNA]</scope>
    <source>
        <strain evidence="4 5">53C-WASEF</strain>
    </source>
</reference>
<proteinExistence type="predicted"/>
<evidence type="ECO:0000256" key="2">
    <source>
        <dbReference type="ARBA" id="ARBA00023027"/>
    </source>
</evidence>
<accession>A0A556QRR1</accession>
<dbReference type="OrthoDB" id="189925at2"/>
<dbReference type="GO" id="GO:0030267">
    <property type="term" value="F:glyoxylate reductase (NADPH) activity"/>
    <property type="evidence" value="ECO:0007669"/>
    <property type="project" value="TreeGrafter"/>
</dbReference>
<evidence type="ECO:0000259" key="3">
    <source>
        <dbReference type="Pfam" id="PF02826"/>
    </source>
</evidence>
<protein>
    <submittedName>
        <fullName evidence="4">Hydroxyacid dehydrogenase</fullName>
    </submittedName>
</protein>
<name>A0A556QRR1_9BACT</name>
<dbReference type="InterPro" id="IPR050223">
    <property type="entry name" value="D-isomer_2-hydroxyacid_DH"/>
</dbReference>
<sequence>MNSLLETKPVAAPHKGEERILFSLGPKEKNLFLPETDLTRFNDQSCAHINPDGISAGDWEKTLRQHRPTVLVTAWNTPPIPVSWIESDDFSLRYLCNITGSVKSVAPRILFSRGVRMTNWGTLINHTIAEHALLMVLSLLRNTPAWPAAAVSGSYSADLMPVLRTRSLRGKRVGLHGFGAIAREIIALLKPFQVEIAACSQGVPRAVLEAQGVEPVADLETLFARSEVLIECESLTPHSRGSVTAAVLARLPHDAVFVNVGRGLIVDEIALGRLATEKQLRVGLDVFHQEPLPPDSPLAKIPGLLLSPHIAGPTWDAFPLCGDHALTNLQRYLNREPLTDEITVEIYDRAT</sequence>
<dbReference type="RefSeq" id="WP_144229728.1">
    <property type="nucleotide sequence ID" value="NZ_CBCRVV010000007.1"/>
</dbReference>
<dbReference type="Gene3D" id="3.40.50.720">
    <property type="entry name" value="NAD(P)-binding Rossmann-like Domain"/>
    <property type="match status" value="2"/>
</dbReference>
<comment type="caution">
    <text evidence="4">The sequence shown here is derived from an EMBL/GenBank/DDBJ whole genome shotgun (WGS) entry which is preliminary data.</text>
</comment>
<evidence type="ECO:0000313" key="5">
    <source>
        <dbReference type="Proteomes" id="UP000315648"/>
    </source>
</evidence>
<dbReference type="PROSITE" id="PS00671">
    <property type="entry name" value="D_2_HYDROXYACID_DH_3"/>
    <property type="match status" value="1"/>
</dbReference>
<dbReference type="Pfam" id="PF02826">
    <property type="entry name" value="2-Hacid_dh_C"/>
    <property type="match status" value="1"/>
</dbReference>